<dbReference type="OrthoDB" id="9803416at2"/>
<evidence type="ECO:0000256" key="6">
    <source>
        <dbReference type="ARBA" id="ARBA00022842"/>
    </source>
</evidence>
<keyword evidence="6" id="KW-0460">Magnesium</keyword>
<feature type="region of interest" description="Disordered" evidence="12">
    <location>
        <begin position="1"/>
        <end position="45"/>
    </location>
</feature>
<evidence type="ECO:0000256" key="8">
    <source>
        <dbReference type="ARBA" id="ARBA00023065"/>
    </source>
</evidence>
<dbReference type="InterPro" id="IPR045863">
    <property type="entry name" value="CorA_TM1_TM2"/>
</dbReference>
<dbReference type="GO" id="GO:0005886">
    <property type="term" value="C:plasma membrane"/>
    <property type="evidence" value="ECO:0007669"/>
    <property type="project" value="UniProtKB-SubCell"/>
</dbReference>
<dbReference type="InterPro" id="IPR045861">
    <property type="entry name" value="CorA_cytoplasmic_dom"/>
</dbReference>
<dbReference type="AlphaFoldDB" id="A0A543NI87"/>
<feature type="transmembrane region" description="Helical" evidence="13">
    <location>
        <begin position="360"/>
        <end position="380"/>
    </location>
</feature>
<evidence type="ECO:0000256" key="7">
    <source>
        <dbReference type="ARBA" id="ARBA00022989"/>
    </source>
</evidence>
<evidence type="ECO:0000256" key="1">
    <source>
        <dbReference type="ARBA" id="ARBA00004651"/>
    </source>
</evidence>
<dbReference type="GO" id="GO:0000287">
    <property type="term" value="F:magnesium ion binding"/>
    <property type="evidence" value="ECO:0007669"/>
    <property type="project" value="TreeGrafter"/>
</dbReference>
<dbReference type="Proteomes" id="UP000317422">
    <property type="component" value="Unassembled WGS sequence"/>
</dbReference>
<comment type="caution">
    <text evidence="14">The sequence shown here is derived from an EMBL/GenBank/DDBJ whole genome shotgun (WGS) entry which is preliminary data.</text>
</comment>
<dbReference type="Gene3D" id="3.30.460.20">
    <property type="entry name" value="CorA soluble domain-like"/>
    <property type="match status" value="1"/>
</dbReference>
<evidence type="ECO:0000256" key="2">
    <source>
        <dbReference type="ARBA" id="ARBA00009765"/>
    </source>
</evidence>
<keyword evidence="8" id="KW-0406">Ion transport</keyword>
<gene>
    <name evidence="14" type="ORF">FHX37_1458</name>
</gene>
<comment type="function">
    <text evidence="11">Mediates influx of magnesium ions. Alternates between open and closed states. Activated by low cytoplasmic Mg(2+) levels. Inactive when cytoplasmic Mg(2+) levels are high.</text>
</comment>
<dbReference type="Gene3D" id="1.20.58.340">
    <property type="entry name" value="Magnesium transport protein CorA, transmembrane region"/>
    <property type="match status" value="2"/>
</dbReference>
<accession>A0A543NI87</accession>
<comment type="similarity">
    <text evidence="2">Belongs to the CorA metal ion transporter (MIT) (TC 1.A.35) family.</text>
</comment>
<keyword evidence="5 13" id="KW-0812">Transmembrane</keyword>
<evidence type="ECO:0000313" key="15">
    <source>
        <dbReference type="Proteomes" id="UP000317422"/>
    </source>
</evidence>
<evidence type="ECO:0000256" key="10">
    <source>
        <dbReference type="ARBA" id="ARBA00034269"/>
    </source>
</evidence>
<evidence type="ECO:0000256" key="4">
    <source>
        <dbReference type="ARBA" id="ARBA00022475"/>
    </source>
</evidence>
<dbReference type="FunFam" id="1.20.58.340:FF:000004">
    <property type="entry name" value="Magnesium transport protein CorA"/>
    <property type="match status" value="1"/>
</dbReference>
<evidence type="ECO:0000313" key="14">
    <source>
        <dbReference type="EMBL" id="TQN31551.1"/>
    </source>
</evidence>
<dbReference type="CDD" id="cd12830">
    <property type="entry name" value="MtCorA-like"/>
    <property type="match status" value="1"/>
</dbReference>
<dbReference type="GO" id="GO:0015087">
    <property type="term" value="F:cobalt ion transmembrane transporter activity"/>
    <property type="evidence" value="ECO:0007669"/>
    <property type="project" value="TreeGrafter"/>
</dbReference>
<keyword evidence="7 13" id="KW-1133">Transmembrane helix</keyword>
<reference evidence="14 15" key="1">
    <citation type="submission" date="2019-06" db="EMBL/GenBank/DDBJ databases">
        <title>Sequencing the genomes of 1000 actinobacteria strains.</title>
        <authorList>
            <person name="Klenk H.-P."/>
        </authorList>
    </citation>
    <scope>NUCLEOTIDE SEQUENCE [LARGE SCALE GENOMIC DNA]</scope>
    <source>
        <strain evidence="14 15">DSM 45015</strain>
    </source>
</reference>
<evidence type="ECO:0000256" key="12">
    <source>
        <dbReference type="SAM" id="MobiDB-lite"/>
    </source>
</evidence>
<dbReference type="SUPFAM" id="SSF143865">
    <property type="entry name" value="CorA soluble domain-like"/>
    <property type="match status" value="1"/>
</dbReference>
<feature type="compositionally biased region" description="Basic and acidic residues" evidence="12">
    <location>
        <begin position="1"/>
        <end position="11"/>
    </location>
</feature>
<keyword evidence="3" id="KW-0813">Transport</keyword>
<dbReference type="PANTHER" id="PTHR46494">
    <property type="entry name" value="CORA FAMILY METAL ION TRANSPORTER (EUROFUNG)"/>
    <property type="match status" value="1"/>
</dbReference>
<keyword evidence="15" id="KW-1185">Reference proteome</keyword>
<feature type="compositionally biased region" description="Basic and acidic residues" evidence="12">
    <location>
        <begin position="20"/>
        <end position="34"/>
    </location>
</feature>
<proteinExistence type="inferred from homology"/>
<evidence type="ECO:0000256" key="9">
    <source>
        <dbReference type="ARBA" id="ARBA00023136"/>
    </source>
</evidence>
<protein>
    <submittedName>
        <fullName evidence="14">Magnesium transporter</fullName>
    </submittedName>
</protein>
<keyword evidence="9 13" id="KW-0472">Membrane</keyword>
<dbReference type="EMBL" id="VFQC01000001">
    <property type="protein sequence ID" value="TQN31551.1"/>
    <property type="molecule type" value="Genomic_DNA"/>
</dbReference>
<dbReference type="InterPro" id="IPR002523">
    <property type="entry name" value="MgTranspt_CorA/ZnTranspt_ZntB"/>
</dbReference>
<sequence>MPQYRKRDWLPGRRTPPEIAPHDGEEIVPERSMDPRAGSEVTGEEASGQVIDMAIYTGGRRSATPTDLSGVSARVPEEPGAFVWVSLLRPTESQMSTVSTEFELHELAVEDTIVAHQRPKIERYNQTLFVVLKPARYRDDTARVQFGEIHIFLGRRFVLTVRHSDVPQPPAVRQRLESKPDLLATGPESVLYALLDTVVDGYAPVVAGLQNDVDDAENRVFEGAPEASRRIYELSREVIEFQRATRSLLTILDHLTTGSDTSGAAGELRRHLRDVADHATTVAERADGFRQMLEGILTVNATLVSQAQNEEMRRLSEAGYQQNEQVKKISSWAAILFAPTLVGTIYGMNFSHMPELRWPLGYPFSLVLMAGVCIALYLVFKRSNWL</sequence>
<dbReference type="SUPFAM" id="SSF144083">
    <property type="entry name" value="Magnesium transport protein CorA, transmembrane region"/>
    <property type="match status" value="1"/>
</dbReference>
<evidence type="ECO:0000256" key="5">
    <source>
        <dbReference type="ARBA" id="ARBA00022692"/>
    </source>
</evidence>
<name>A0A543NI87_9ACTN</name>
<keyword evidence="4" id="KW-1003">Cell membrane</keyword>
<dbReference type="RefSeq" id="WP_141922968.1">
    <property type="nucleotide sequence ID" value="NZ_VFQC01000001.1"/>
</dbReference>
<dbReference type="GO" id="GO:0050897">
    <property type="term" value="F:cobalt ion binding"/>
    <property type="evidence" value="ECO:0007669"/>
    <property type="project" value="TreeGrafter"/>
</dbReference>
<dbReference type="GO" id="GO:0015095">
    <property type="term" value="F:magnesium ion transmembrane transporter activity"/>
    <property type="evidence" value="ECO:0007669"/>
    <property type="project" value="TreeGrafter"/>
</dbReference>
<organism evidence="14 15">
    <name type="scientific">Haloactinospora alba</name>
    <dbReference type="NCBI Taxonomy" id="405555"/>
    <lineage>
        <taxon>Bacteria</taxon>
        <taxon>Bacillati</taxon>
        <taxon>Actinomycetota</taxon>
        <taxon>Actinomycetes</taxon>
        <taxon>Streptosporangiales</taxon>
        <taxon>Nocardiopsidaceae</taxon>
        <taxon>Haloactinospora</taxon>
    </lineage>
</organism>
<evidence type="ECO:0000256" key="11">
    <source>
        <dbReference type="ARBA" id="ARBA00045497"/>
    </source>
</evidence>
<comment type="subcellular location">
    <subcellularLocation>
        <location evidence="1">Cell membrane</location>
        <topology evidence="1">Multi-pass membrane protein</topology>
    </subcellularLocation>
</comment>
<evidence type="ECO:0000256" key="13">
    <source>
        <dbReference type="SAM" id="Phobius"/>
    </source>
</evidence>
<dbReference type="PANTHER" id="PTHR46494:SF1">
    <property type="entry name" value="CORA FAMILY METAL ION TRANSPORTER (EUROFUNG)"/>
    <property type="match status" value="1"/>
</dbReference>
<comment type="catalytic activity">
    <reaction evidence="10">
        <text>Mg(2+)(in) = Mg(2+)(out)</text>
        <dbReference type="Rhea" id="RHEA:29827"/>
        <dbReference type="ChEBI" id="CHEBI:18420"/>
    </reaction>
</comment>
<dbReference type="Pfam" id="PF01544">
    <property type="entry name" value="CorA"/>
    <property type="match status" value="1"/>
</dbReference>
<feature type="transmembrane region" description="Helical" evidence="13">
    <location>
        <begin position="329"/>
        <end position="348"/>
    </location>
</feature>
<evidence type="ECO:0000256" key="3">
    <source>
        <dbReference type="ARBA" id="ARBA00022448"/>
    </source>
</evidence>